<organism evidence="2 3">
    <name type="scientific">Alistipes finegoldii (strain DSM 17242 / JCM 16770 / CCUG 46020 / CIP 107999 / KCTC 15236 / AHN 2437)</name>
    <dbReference type="NCBI Taxonomy" id="679935"/>
    <lineage>
        <taxon>Bacteria</taxon>
        <taxon>Pseudomonadati</taxon>
        <taxon>Bacteroidota</taxon>
        <taxon>Bacteroidia</taxon>
        <taxon>Bacteroidales</taxon>
        <taxon>Rikenellaceae</taxon>
        <taxon>Alistipes</taxon>
    </lineage>
</organism>
<dbReference type="InterPro" id="IPR018873">
    <property type="entry name" value="KilA-N_DNA-bd_domain"/>
</dbReference>
<sequence>MDDLQLIQNKIYEIRGQRVMLDRDLAEMYGVTTSALNQAVKRNAQRFPEEFMFQMTDVEVENWKSQIVISNSITRGLRHKPYVFTEQGVVMLSSVLRTPIAIQVCISVVKAFVAMRTYLTTTSPETLAARLESIDRRLLELEQTRIAGELGPVREHPLPERLSDEAILVDYSERAVVVFTDNRLDRRLLKWLGARYNGWLIWNGERVAGWVYPKSCIAKLDKYLPADISRDKSKFNK</sequence>
<dbReference type="PATRIC" id="fig|679935.3.peg.1837"/>
<evidence type="ECO:0000313" key="3">
    <source>
        <dbReference type="Proteomes" id="UP000006052"/>
    </source>
</evidence>
<dbReference type="HOGENOM" id="CLU_1168720_0_0_10"/>
<evidence type="ECO:0000259" key="1">
    <source>
        <dbReference type="Pfam" id="PF10543"/>
    </source>
</evidence>
<dbReference type="STRING" id="679935.Alfi_1897"/>
<evidence type="ECO:0000313" key="2">
    <source>
        <dbReference type="EMBL" id="AFL78217.1"/>
    </source>
</evidence>
<dbReference type="EMBL" id="CP003274">
    <property type="protein sequence ID" value="AFL78217.1"/>
    <property type="molecule type" value="Genomic_DNA"/>
</dbReference>
<dbReference type="eggNOG" id="COG3646">
    <property type="taxonomic scope" value="Bacteria"/>
</dbReference>
<proteinExistence type="predicted"/>
<dbReference type="KEGG" id="afd:Alfi_1897"/>
<feature type="domain" description="KilA-N DNA-binding" evidence="1">
    <location>
        <begin position="9"/>
        <end position="95"/>
    </location>
</feature>
<accession>I3YMJ9</accession>
<gene>
    <name evidence="2" type="ordered locus">Alfi_1897</name>
</gene>
<name>I3YMJ9_ALIFI</name>
<dbReference type="Proteomes" id="UP000006052">
    <property type="component" value="Chromosome"/>
</dbReference>
<reference evidence="3" key="1">
    <citation type="journal article" date="2013" name="Stand. Genomic Sci.">
        <title>Complete genome sequence of the bile-resistant pigment-producing anaerobe Alistipes finegoldii type strain (AHN2437(T)).</title>
        <authorList>
            <person name="Mavromatis K."/>
            <person name="Stackebrandt E."/>
            <person name="Munk C."/>
            <person name="Lapidus A."/>
            <person name="Nolan M."/>
            <person name="Lucas S."/>
            <person name="Hammon N."/>
            <person name="Deshpande S."/>
            <person name="Cheng J.F."/>
            <person name="Tapia R."/>
            <person name="Goodwin L.A."/>
            <person name="Pitluck S."/>
            <person name="Liolios K."/>
            <person name="Pagani I."/>
            <person name="Ivanova N."/>
            <person name="Mikhailova N."/>
            <person name="Huntemann M."/>
            <person name="Pati A."/>
            <person name="Chen A."/>
            <person name="Palaniappan K."/>
            <person name="Land M."/>
            <person name="Hauser L."/>
            <person name="Rohde M."/>
            <person name="Gronow S."/>
            <person name="Goker M."/>
            <person name="Detter J.C."/>
            <person name="Bristow J."/>
            <person name="Eisen J.A."/>
            <person name="Markowitz V."/>
            <person name="Hugenholtz P."/>
            <person name="Kyrpides N.C."/>
            <person name="Klenk H.P."/>
            <person name="Woyke T."/>
        </authorList>
    </citation>
    <scope>NUCLEOTIDE SEQUENCE</scope>
    <source>
        <strain evidence="3">DSM 17242 / JCM 16770 / AHN 2437 / CCUG 46020 / CIP 107999</strain>
    </source>
</reference>
<dbReference type="AlphaFoldDB" id="I3YMJ9"/>
<protein>
    <submittedName>
        <fullName evidence="2">ORF6N domain-containing protein</fullName>
    </submittedName>
</protein>
<dbReference type="Pfam" id="PF10543">
    <property type="entry name" value="ORF6N"/>
    <property type="match status" value="1"/>
</dbReference>